<feature type="region of interest" description="Disordered" evidence="1">
    <location>
        <begin position="75"/>
        <end position="99"/>
    </location>
</feature>
<evidence type="ECO:0000313" key="2">
    <source>
        <dbReference type="EMBL" id="CAD2222829.1"/>
    </source>
</evidence>
<dbReference type="EMBL" id="LR877172">
    <property type="protein sequence ID" value="CAD2222829.1"/>
    <property type="molecule type" value="Genomic_DNA"/>
</dbReference>
<evidence type="ECO:0000256" key="1">
    <source>
        <dbReference type="SAM" id="MobiDB-lite"/>
    </source>
</evidence>
<dbReference type="OrthoDB" id="272066at2759"/>
<feature type="compositionally biased region" description="Polar residues" evidence="1">
    <location>
        <begin position="75"/>
        <end position="89"/>
    </location>
</feature>
<gene>
    <name evidence="2" type="ORF">ADEAN_001038300</name>
</gene>
<dbReference type="Proteomes" id="UP000515908">
    <property type="component" value="Chromosome 28"/>
</dbReference>
<reference evidence="2 3" key="1">
    <citation type="submission" date="2020-08" db="EMBL/GenBank/DDBJ databases">
        <authorList>
            <person name="Newling K."/>
            <person name="Davey J."/>
            <person name="Forrester S."/>
        </authorList>
    </citation>
    <scope>NUCLEOTIDE SEQUENCE [LARGE SCALE GENOMIC DNA]</scope>
    <source>
        <strain evidence="3">Crithidia deanei Carvalho (ATCC PRA-265)</strain>
    </source>
</reference>
<dbReference type="AlphaFoldDB" id="A0A7G2CU60"/>
<dbReference type="VEuPathDB" id="TriTrypDB:ADEAN_001038300"/>
<protein>
    <submittedName>
        <fullName evidence="2">Uncharacterized protein</fullName>
    </submittedName>
</protein>
<proteinExistence type="predicted"/>
<sequence>MELIKKGFVHPNASGSNSLKKVLPAVCPDFQYGVFGTDINEEDGDDDSEHDEQKGENAMGVYRLWYHQESGTTLQDLHNTTTGHHQIQQGKDPDSGNASDDCITAEMRERVWSALRIQLLEYCSLDTKALYEIMREIWKEKEAVAGVEPDDKSGWILTKPTPREISF</sequence>
<evidence type="ECO:0000313" key="3">
    <source>
        <dbReference type="Proteomes" id="UP000515908"/>
    </source>
</evidence>
<organism evidence="2 3">
    <name type="scientific">Angomonas deanei</name>
    <dbReference type="NCBI Taxonomy" id="59799"/>
    <lineage>
        <taxon>Eukaryota</taxon>
        <taxon>Discoba</taxon>
        <taxon>Euglenozoa</taxon>
        <taxon>Kinetoplastea</taxon>
        <taxon>Metakinetoplastina</taxon>
        <taxon>Trypanosomatida</taxon>
        <taxon>Trypanosomatidae</taxon>
        <taxon>Strigomonadinae</taxon>
        <taxon>Angomonas</taxon>
    </lineage>
</organism>
<accession>A0A7G2CU60</accession>
<name>A0A7G2CU60_9TRYP</name>
<keyword evidence="3" id="KW-1185">Reference proteome</keyword>